<sequence length="84" mass="9338">MVELRSEGKRGGESSTDTTPAKKAKLVSPEFSVYIGNLSRCKPRDEVRLLHILFDDTEHIVSRYPLRPVQETHLCGSGLENGPS</sequence>
<feature type="region of interest" description="Disordered" evidence="1">
    <location>
        <begin position="1"/>
        <end position="23"/>
    </location>
</feature>
<gene>
    <name evidence="2" type="ORF">OJAV_G00167380</name>
</gene>
<feature type="compositionally biased region" description="Basic and acidic residues" evidence="1">
    <location>
        <begin position="1"/>
        <end position="12"/>
    </location>
</feature>
<evidence type="ECO:0000313" key="3">
    <source>
        <dbReference type="Proteomes" id="UP000283210"/>
    </source>
</evidence>
<accession>A0A3S2LTZ6</accession>
<proteinExistence type="predicted"/>
<evidence type="ECO:0000256" key="1">
    <source>
        <dbReference type="SAM" id="MobiDB-lite"/>
    </source>
</evidence>
<name>A0A3S2LTZ6_ORYJA</name>
<dbReference type="OrthoDB" id="167718at2759"/>
<evidence type="ECO:0000313" key="2">
    <source>
        <dbReference type="EMBL" id="RVE61112.1"/>
    </source>
</evidence>
<protein>
    <submittedName>
        <fullName evidence="2">Uncharacterized protein</fullName>
    </submittedName>
</protein>
<organism evidence="2 3">
    <name type="scientific">Oryzias javanicus</name>
    <name type="common">Javanese ricefish</name>
    <name type="synonym">Aplocheilus javanicus</name>
    <dbReference type="NCBI Taxonomy" id="123683"/>
    <lineage>
        <taxon>Eukaryota</taxon>
        <taxon>Metazoa</taxon>
        <taxon>Chordata</taxon>
        <taxon>Craniata</taxon>
        <taxon>Vertebrata</taxon>
        <taxon>Euteleostomi</taxon>
        <taxon>Actinopterygii</taxon>
        <taxon>Neopterygii</taxon>
        <taxon>Teleostei</taxon>
        <taxon>Neoteleostei</taxon>
        <taxon>Acanthomorphata</taxon>
        <taxon>Ovalentaria</taxon>
        <taxon>Atherinomorphae</taxon>
        <taxon>Beloniformes</taxon>
        <taxon>Adrianichthyidae</taxon>
        <taxon>Oryziinae</taxon>
        <taxon>Oryzias</taxon>
    </lineage>
</organism>
<dbReference type="Proteomes" id="UP000283210">
    <property type="component" value="Chromosome 17"/>
</dbReference>
<dbReference type="EMBL" id="CM012453">
    <property type="protein sequence ID" value="RVE61112.1"/>
    <property type="molecule type" value="Genomic_DNA"/>
</dbReference>
<reference evidence="2 3" key="1">
    <citation type="submission" date="2018-11" db="EMBL/GenBank/DDBJ databases">
        <authorList>
            <person name="Lopez-Roques C."/>
            <person name="Donnadieu C."/>
            <person name="Bouchez O."/>
            <person name="Klopp C."/>
            <person name="Cabau C."/>
            <person name="Zahm M."/>
        </authorList>
    </citation>
    <scope>NUCLEOTIDE SEQUENCE [LARGE SCALE GENOMIC DNA]</scope>
    <source>
        <strain evidence="2">RS831</strain>
        <tissue evidence="2">Whole body</tissue>
    </source>
</reference>
<reference evidence="2 3" key="2">
    <citation type="submission" date="2019-01" db="EMBL/GenBank/DDBJ databases">
        <title>A chromosome length genome reference of the Java medaka (oryzias javanicus).</title>
        <authorList>
            <person name="Herpin A."/>
            <person name="Takehana Y."/>
            <person name="Naruse K."/>
            <person name="Ansai S."/>
            <person name="Kawaguchi M."/>
        </authorList>
    </citation>
    <scope>NUCLEOTIDE SEQUENCE [LARGE SCALE GENOMIC DNA]</scope>
    <source>
        <strain evidence="2">RS831</strain>
        <tissue evidence="2">Whole body</tissue>
    </source>
</reference>
<keyword evidence="3" id="KW-1185">Reference proteome</keyword>
<dbReference type="AlphaFoldDB" id="A0A3S2LTZ6"/>